<dbReference type="RefSeq" id="WP_006299433.1">
    <property type="nucleotide sequence ID" value="NZ_AEGR01000109.1"/>
</dbReference>
<dbReference type="Proteomes" id="UP000016368">
    <property type="component" value="Unassembled WGS sequence"/>
</dbReference>
<dbReference type="AlphaFoldDB" id="F3KXS6"/>
<evidence type="ECO:0000313" key="3">
    <source>
        <dbReference type="EMBL" id="EGI75351.1"/>
    </source>
</evidence>
<comment type="caution">
    <text evidence="3">The sequence shown here is derived from an EMBL/GenBank/DDBJ whole genome shotgun (WGS) entry which is preliminary data.</text>
</comment>
<name>F3KXS6_9BURK</name>
<evidence type="ECO:0000259" key="2">
    <source>
        <dbReference type="Pfam" id="PF04851"/>
    </source>
</evidence>
<dbReference type="PANTHER" id="PTHR47396">
    <property type="entry name" value="TYPE I RESTRICTION ENZYME ECOKI R PROTEIN"/>
    <property type="match status" value="1"/>
</dbReference>
<dbReference type="InterPro" id="IPR027417">
    <property type="entry name" value="P-loop_NTPase"/>
</dbReference>
<dbReference type="STRING" id="887062.HGR_16355"/>
<organism evidence="3 4">
    <name type="scientific">Hylemonella gracilis ATCC 19624</name>
    <dbReference type="NCBI Taxonomy" id="887062"/>
    <lineage>
        <taxon>Bacteria</taxon>
        <taxon>Pseudomonadati</taxon>
        <taxon>Pseudomonadota</taxon>
        <taxon>Betaproteobacteria</taxon>
        <taxon>Burkholderiales</taxon>
        <taxon>Comamonadaceae</taxon>
        <taxon>Hylemonella</taxon>
    </lineage>
</organism>
<keyword evidence="4" id="KW-1185">Reference proteome</keyword>
<feature type="domain" description="Helicase/UvrB N-terminal" evidence="2">
    <location>
        <begin position="163"/>
        <end position="373"/>
    </location>
</feature>
<proteinExistence type="predicted"/>
<dbReference type="Pfam" id="PF04851">
    <property type="entry name" value="ResIII"/>
    <property type="match status" value="1"/>
</dbReference>
<dbReference type="InterPro" id="IPR006935">
    <property type="entry name" value="Helicase/UvrB_N"/>
</dbReference>
<dbReference type="NCBIfam" id="NF046055">
    <property type="entry name" value="restr_BPTD_3080"/>
    <property type="match status" value="1"/>
</dbReference>
<gene>
    <name evidence="3" type="ORF">HGR_16355</name>
</gene>
<protein>
    <submittedName>
        <fullName evidence="3">Type III restriction enzyme, res subunit</fullName>
    </submittedName>
</protein>
<evidence type="ECO:0000256" key="1">
    <source>
        <dbReference type="SAM" id="MobiDB-lite"/>
    </source>
</evidence>
<dbReference type="GO" id="GO:0005524">
    <property type="term" value="F:ATP binding"/>
    <property type="evidence" value="ECO:0007669"/>
    <property type="project" value="InterPro"/>
</dbReference>
<sequence>MSSEFFNKPILNSPYAYPGRHWELDASGQPTQRIKDSRRRAEFITPIPKPKKLKGQAQQTELGLGSEVSDEHQQYHSAIINGVRAEVDKWRAIPNPADWGVTPETARLLQHWRSHPFSGVRPFFCQVEAVETAIWLTEVAPNRGKAGQTFLDHLQGANADANPGLMRLALKLATGAGKTTVMAMLIAWQTVNAVRRPTSKKFTRGFLVVAPGLTIKDRLQVLQPHDPNSYYASRELVPSDMMADLGKAKIVITNYHAFKLRERMELSKGGRLLLQGRGGEELNTLETEGQMLQRVMPELMGLSSVMVINDEAHHCYREKPKAEVAETDEELSGDEKKEAEENNEAARLWISGLEAVNRKLSVTRVMDLSATPFFLRGSGYVEGTLFPWTMSDFSLMDAIECGIVKLPRVPVADNLPGASKDDLPVFRNLWENIRKDMPKKGRGKSEGLDPLKLPTRLQTALEALYGHYQLTYELWSKAGITVPPCFIVVCNNTSTSKLVYDYISGFQRQNADGTPTVVNGRLSLFRNYDDANRPLPRPRTLLIDSTQLESGEALDDNFRAMAGPEIEQFRHEILERGGKLADELKSGKELDDAAILREVMNTVGKPGRLGESIRCVVSVSMLTEGWDANNVTHVLGVRAFGTQLLCEQVIGRALRRQSYDLNDEGLFNVEYADVLGIPFNFNAEPVVAPPQPPRDTVQVKAVKPDREHLEIRFPRVEGYRVELPEERITAHFTEDSMLRLTPELVGPSRVHNAGIIGEGVDLDLSHLEGMRQPTLLMHLTKHLLSTQYRDPNGELKLHLFGQLRRIAKEWLDQHLVCLGNTFPAQLMYFQLADMACEKITAAINRAHIEAGDSRIRALLDPYNPVGTTRYVNFNTSKTTRWDTSGMSVGGPKCHLNWIITDSDWEAEFCRVAEAHPQVLAYVKNHNLGFEVPYLMAGEARRYRPDFILRVDDGHGPDKPLNLIVEIKGYRGEDAKVKKETMQVYWLPGVNALGTHGRWAFAEFSEVYAMEQDLAEKLKAELARIVDQLSEGISSELEMLRNRSSALIQQSFGALPIPTGVNQAIWSILSKTDNHELRISDLRRISQTVGCSEGDVLAVLAALTRQGAGTLALGLVAQSTNTPVPLKEFIDKLTAWHRKKTLSDEEWDQWASTVSMRWKPSVGKGGPRGE</sequence>
<dbReference type="PANTHER" id="PTHR47396:SF1">
    <property type="entry name" value="ATP-DEPENDENT HELICASE IRC3-RELATED"/>
    <property type="match status" value="1"/>
</dbReference>
<dbReference type="GO" id="GO:0016787">
    <property type="term" value="F:hydrolase activity"/>
    <property type="evidence" value="ECO:0007669"/>
    <property type="project" value="InterPro"/>
</dbReference>
<dbReference type="eggNOG" id="COG3587">
    <property type="taxonomic scope" value="Bacteria"/>
</dbReference>
<dbReference type="InterPro" id="IPR050742">
    <property type="entry name" value="Helicase_Restrict-Modif_Enz"/>
</dbReference>
<feature type="region of interest" description="Disordered" evidence="1">
    <location>
        <begin position="320"/>
        <end position="340"/>
    </location>
</feature>
<evidence type="ECO:0000313" key="4">
    <source>
        <dbReference type="Proteomes" id="UP000016368"/>
    </source>
</evidence>
<dbReference type="Gene3D" id="3.40.50.300">
    <property type="entry name" value="P-loop containing nucleotide triphosphate hydrolases"/>
    <property type="match status" value="2"/>
</dbReference>
<dbReference type="GO" id="GO:0003677">
    <property type="term" value="F:DNA binding"/>
    <property type="evidence" value="ECO:0007669"/>
    <property type="project" value="InterPro"/>
</dbReference>
<dbReference type="EMBL" id="AEGR01000109">
    <property type="protein sequence ID" value="EGI75351.1"/>
    <property type="molecule type" value="Genomic_DNA"/>
</dbReference>
<accession>F3KXS6</accession>
<dbReference type="GO" id="GO:0005829">
    <property type="term" value="C:cytosol"/>
    <property type="evidence" value="ECO:0007669"/>
    <property type="project" value="TreeGrafter"/>
</dbReference>
<dbReference type="OrthoDB" id="9803459at2"/>
<reference evidence="3 4" key="1">
    <citation type="journal article" date="2011" name="EMBO J.">
        <title>Structural diversity of bacterial flagellar motors.</title>
        <authorList>
            <person name="Chen S."/>
            <person name="Beeby M."/>
            <person name="Murphy G.E."/>
            <person name="Leadbetter J.R."/>
            <person name="Hendrixson D.R."/>
            <person name="Briegel A."/>
            <person name="Li Z."/>
            <person name="Shi J."/>
            <person name="Tocheva E.I."/>
            <person name="Muller A."/>
            <person name="Dobro M.J."/>
            <person name="Jensen G.J."/>
        </authorList>
    </citation>
    <scope>NUCLEOTIDE SEQUENCE [LARGE SCALE GENOMIC DNA]</scope>
    <source>
        <strain evidence="3 4">ATCC 19624</strain>
    </source>
</reference>
<dbReference type="SUPFAM" id="SSF52540">
    <property type="entry name" value="P-loop containing nucleoside triphosphate hydrolases"/>
    <property type="match status" value="2"/>
</dbReference>